<evidence type="ECO:0000256" key="4">
    <source>
        <dbReference type="ARBA" id="ARBA00022989"/>
    </source>
</evidence>
<dbReference type="GO" id="GO:0022857">
    <property type="term" value="F:transmembrane transporter activity"/>
    <property type="evidence" value="ECO:0007669"/>
    <property type="project" value="TreeGrafter"/>
</dbReference>
<evidence type="ECO:0000256" key="1">
    <source>
        <dbReference type="ARBA" id="ARBA00004651"/>
    </source>
</evidence>
<keyword evidence="11" id="KW-1185">Reference proteome</keyword>
<evidence type="ECO:0000256" key="5">
    <source>
        <dbReference type="ARBA" id="ARBA00023136"/>
    </source>
</evidence>
<evidence type="ECO:0000313" key="11">
    <source>
        <dbReference type="Proteomes" id="UP001238179"/>
    </source>
</evidence>
<keyword evidence="4 7" id="KW-1133">Transmembrane helix</keyword>
<dbReference type="InterPro" id="IPR003838">
    <property type="entry name" value="ABC3_permease_C"/>
</dbReference>
<feature type="transmembrane region" description="Helical" evidence="7">
    <location>
        <begin position="288"/>
        <end position="311"/>
    </location>
</feature>
<organism evidence="10 11">
    <name type="scientific">Mesoterricola silvestris</name>
    <dbReference type="NCBI Taxonomy" id="2927979"/>
    <lineage>
        <taxon>Bacteria</taxon>
        <taxon>Pseudomonadati</taxon>
        <taxon>Acidobacteriota</taxon>
        <taxon>Holophagae</taxon>
        <taxon>Holophagales</taxon>
        <taxon>Holophagaceae</taxon>
        <taxon>Mesoterricola</taxon>
    </lineage>
</organism>
<feature type="transmembrane region" description="Helical" evidence="7">
    <location>
        <begin position="25"/>
        <end position="50"/>
    </location>
</feature>
<keyword evidence="3 7" id="KW-0812">Transmembrane</keyword>
<dbReference type="Proteomes" id="UP001238179">
    <property type="component" value="Chromosome"/>
</dbReference>
<comment type="similarity">
    <text evidence="6">Belongs to the ABC-4 integral membrane protein family.</text>
</comment>
<dbReference type="GO" id="GO:0005886">
    <property type="term" value="C:plasma membrane"/>
    <property type="evidence" value="ECO:0007669"/>
    <property type="project" value="UniProtKB-SubCell"/>
</dbReference>
<keyword evidence="5 7" id="KW-0472">Membrane</keyword>
<gene>
    <name evidence="10" type="ORF">METEAL_26010</name>
</gene>
<proteinExistence type="inferred from homology"/>
<feature type="transmembrane region" description="Helical" evidence="7">
    <location>
        <begin position="729"/>
        <end position="749"/>
    </location>
</feature>
<evidence type="ECO:0000313" key="10">
    <source>
        <dbReference type="EMBL" id="BDU73427.1"/>
    </source>
</evidence>
<accession>A0AA48GSX7</accession>
<evidence type="ECO:0000256" key="6">
    <source>
        <dbReference type="ARBA" id="ARBA00038076"/>
    </source>
</evidence>
<dbReference type="RefSeq" id="WP_316412093.1">
    <property type="nucleotide sequence ID" value="NZ_AP027080.1"/>
</dbReference>
<feature type="domain" description="MacB-like periplasmic core" evidence="9">
    <location>
        <begin position="483"/>
        <end position="607"/>
    </location>
</feature>
<feature type="transmembrane region" description="Helical" evidence="7">
    <location>
        <begin position="380"/>
        <end position="402"/>
    </location>
</feature>
<dbReference type="Pfam" id="PF02687">
    <property type="entry name" value="FtsX"/>
    <property type="match status" value="2"/>
</dbReference>
<feature type="domain" description="MacB-like periplasmic core" evidence="9">
    <location>
        <begin position="24"/>
        <end position="248"/>
    </location>
</feature>
<feature type="transmembrane region" description="Helical" evidence="7">
    <location>
        <begin position="675"/>
        <end position="698"/>
    </location>
</feature>
<feature type="transmembrane region" description="Helical" evidence="7">
    <location>
        <begin position="332"/>
        <end position="360"/>
    </location>
</feature>
<feature type="domain" description="ABC3 transporter permease C-terminal" evidence="8">
    <location>
        <begin position="681"/>
        <end position="791"/>
    </location>
</feature>
<comment type="subcellular location">
    <subcellularLocation>
        <location evidence="1">Cell membrane</location>
        <topology evidence="1">Multi-pass membrane protein</topology>
    </subcellularLocation>
</comment>
<protein>
    <recommendedName>
        <fullName evidence="12">ABC transporter permease</fullName>
    </recommendedName>
</protein>
<dbReference type="Pfam" id="PF12704">
    <property type="entry name" value="MacB_PCD"/>
    <property type="match status" value="2"/>
</dbReference>
<reference evidence="11" key="1">
    <citation type="journal article" date="2023" name="Int. J. Syst. Evol. Microbiol.">
        <title>Mesoterricola silvestris gen. nov., sp. nov., Mesoterricola sediminis sp. nov., Geothrix oryzae sp. nov., Geothrix edaphica sp. nov., Geothrix rubra sp. nov., and Geothrix limicola sp. nov., six novel members of Acidobacteriota isolated from soils.</title>
        <authorList>
            <person name="Itoh H."/>
            <person name="Sugisawa Y."/>
            <person name="Mise K."/>
            <person name="Xu Z."/>
            <person name="Kuniyasu M."/>
            <person name="Ushijima N."/>
            <person name="Kawano K."/>
            <person name="Kobayashi E."/>
            <person name="Shiratori Y."/>
            <person name="Masuda Y."/>
            <person name="Senoo K."/>
        </authorList>
    </citation>
    <scope>NUCLEOTIDE SEQUENCE [LARGE SCALE GENOMIC DNA]</scope>
    <source>
        <strain evidence="11">W79</strain>
    </source>
</reference>
<dbReference type="EMBL" id="AP027080">
    <property type="protein sequence ID" value="BDU73427.1"/>
    <property type="molecule type" value="Genomic_DNA"/>
</dbReference>
<evidence type="ECO:0000256" key="2">
    <source>
        <dbReference type="ARBA" id="ARBA00022475"/>
    </source>
</evidence>
<feature type="transmembrane region" description="Helical" evidence="7">
    <location>
        <begin position="433"/>
        <end position="456"/>
    </location>
</feature>
<sequence>MPSFACPTFLADLSRSFSRRPVSSLVAVLMLAMGIGASTAVFSLMAPVLLGSSGLTGKVVEVSRRTEGNQGEVRFSFENGLSLEEMQVQQAGNPAIAALAQGSQERFVVRGEGAEARYLRASFITSAYFQVMGVAPWLGRGFTPQEDRLAEPQAILSFGLWHSLFGGDRKALGRVLQVNGHSCRVAGVLPRGFSGHLVGQRMDLWLPLGARAALAEAPEAGTLTSSDPTLARLRPGFTLAQAEQAFRTLGAGFQGPAPLPGTRVGPLTLAPFAANRDLVLEERLPAPWLLLAAAGSLLLLACANVANLQLAQLEARRQEFAIRLSLGARRGAVIRAVLQEHLALSALAGGLGLVLAWPFLRGLDAIRDVKIYEVPTPVSLSPAALLFALALVLATALAVGILPAYRASRADLAQVLKDLASTHVRGTRLQDGLVIVQVALALALIAGGALVARGLARARSTALGFREAGVAGLRLEFPQAWTEQRRADARQALEARIAALPGVKAVSWAERLPMEEGILTITSLPGKAYAQVQGIGPGYFATLGLTLLQGRDFARADQPEGGRIINQTLAHQLWPGQDPLGRDLKGHPVIGVVMDHGLSTEKSVHVPAIFSPLRPSGGRNHCACLLFRTEGEPEALFASAQQVLRAVDPDLPLLKLATLSSHLDGLHHHLRVASWLLGFCGLMALLMAAMGVQALLVFRIERQTREIGLRMALGAPRGRILREVIQRGMRSVGVGLALGALGAYALGRICHHAFKGVEPLEAPSLLEALGTLLGVSLLACLLPALRAAALDPARAMRQD</sequence>
<dbReference type="KEGG" id="msil:METEAL_26010"/>
<keyword evidence="2" id="KW-1003">Cell membrane</keyword>
<evidence type="ECO:0008006" key="12">
    <source>
        <dbReference type="Google" id="ProtNLM"/>
    </source>
</evidence>
<dbReference type="AlphaFoldDB" id="A0AA48GSX7"/>
<evidence type="ECO:0000259" key="9">
    <source>
        <dbReference type="Pfam" id="PF12704"/>
    </source>
</evidence>
<dbReference type="PANTHER" id="PTHR30572:SF4">
    <property type="entry name" value="ABC TRANSPORTER PERMEASE YTRF"/>
    <property type="match status" value="1"/>
</dbReference>
<evidence type="ECO:0000259" key="8">
    <source>
        <dbReference type="Pfam" id="PF02687"/>
    </source>
</evidence>
<dbReference type="InterPro" id="IPR025857">
    <property type="entry name" value="MacB_PCD"/>
</dbReference>
<evidence type="ECO:0000256" key="3">
    <source>
        <dbReference type="ARBA" id="ARBA00022692"/>
    </source>
</evidence>
<name>A0AA48GSX7_9BACT</name>
<dbReference type="PANTHER" id="PTHR30572">
    <property type="entry name" value="MEMBRANE COMPONENT OF TRANSPORTER-RELATED"/>
    <property type="match status" value="1"/>
</dbReference>
<evidence type="ECO:0000256" key="7">
    <source>
        <dbReference type="SAM" id="Phobius"/>
    </source>
</evidence>
<feature type="transmembrane region" description="Helical" evidence="7">
    <location>
        <begin position="769"/>
        <end position="789"/>
    </location>
</feature>
<feature type="domain" description="ABC3 transporter permease C-terminal" evidence="8">
    <location>
        <begin position="293"/>
        <end position="410"/>
    </location>
</feature>
<dbReference type="InterPro" id="IPR050250">
    <property type="entry name" value="Macrolide_Exporter_MacB"/>
</dbReference>